<reference evidence="4" key="2">
    <citation type="submission" date="2024-04" db="EMBL/GenBank/DDBJ databases">
        <authorList>
            <person name="Chen Y."/>
            <person name="Shah S."/>
            <person name="Dougan E. K."/>
            <person name="Thang M."/>
            <person name="Chan C."/>
        </authorList>
    </citation>
    <scope>NUCLEOTIDE SEQUENCE [LARGE SCALE GENOMIC DNA]</scope>
</reference>
<reference evidence="3" key="1">
    <citation type="submission" date="2022-10" db="EMBL/GenBank/DDBJ databases">
        <authorList>
            <person name="Chen Y."/>
            <person name="Dougan E. K."/>
            <person name="Chan C."/>
            <person name="Rhodes N."/>
            <person name="Thang M."/>
        </authorList>
    </citation>
    <scope>NUCLEOTIDE SEQUENCE</scope>
</reference>
<evidence type="ECO:0000313" key="4">
    <source>
        <dbReference type="EMBL" id="CAL1166922.1"/>
    </source>
</evidence>
<dbReference type="Pfam" id="PF00656">
    <property type="entry name" value="Peptidase_C14"/>
    <property type="match status" value="2"/>
</dbReference>
<evidence type="ECO:0000313" key="6">
    <source>
        <dbReference type="Proteomes" id="UP001152797"/>
    </source>
</evidence>
<dbReference type="SUPFAM" id="SSF52129">
    <property type="entry name" value="Caspase-like"/>
    <property type="match status" value="2"/>
</dbReference>
<evidence type="ECO:0000313" key="5">
    <source>
        <dbReference type="EMBL" id="CAL4800859.1"/>
    </source>
</evidence>
<sequence length="647" mass="73843">MTAVPAVAAVIGIRHYDRHRSLPSCHKDAEEICKGLRSGQFPGEAAKVYYDADRTTILQAINRLSEAVRSGARFTWFHYSGHGIWYQDDLHLVPSDSRYFEANVPFSSILESLSKHETQGCLHIITLDCCQTLPERQNVHSNSSSGVRGGGRKDELFKKLYNFSPSASGHEVVVFGACEKLCQFDKYKGDLEAMEANPCHQPTLVLYFKMPVKEALLRIKKRARFFEKDIEENYMKLLEAEYETHYKNREVAPECVALKPQSQRQMDWSHPLQQMAAAERIALQELFSPLRTPKRAVVIGNRGYLNHQELLSCHKDAEEMAKALREGQFPGRATLELRDATRREIFQAIDRLTQAARFLHEKDLSLWYVISQVTSAVEQETEGSQVTTIEHISPIGGSGRVITATTRTKSTSVSFEEESKRLSEDFLLWIQQLQPLPMNHFLIVCDGIIGCGKTTFLDELSRSMPLGPPEVQIFREPVAEDADNTWWQLLEVFCAALHEQGNLPDSANACRIVCQGQFKEFEEKLAAIDADLRYAPTLILHFKITVEAAMMRIQNRAKVEGRWFEKDITEEYLRNLLAKYESLYEGRKDVIVIDSNMPTDEIKREVADKLENNEEKYREVLKAKGFPEAQTRRLLALMISCFKNSPQ</sequence>
<dbReference type="PANTHER" id="PTHR10513:SF35">
    <property type="entry name" value="DEOXYADENOSINE KINASE"/>
    <property type="match status" value="1"/>
</dbReference>
<dbReference type="InterPro" id="IPR011600">
    <property type="entry name" value="Pept_C14_caspase"/>
</dbReference>
<dbReference type="GO" id="GO:0006508">
    <property type="term" value="P:proteolysis"/>
    <property type="evidence" value="ECO:0007669"/>
    <property type="project" value="InterPro"/>
</dbReference>
<evidence type="ECO:0000259" key="1">
    <source>
        <dbReference type="Pfam" id="PF00656"/>
    </source>
</evidence>
<dbReference type="InterPro" id="IPR027417">
    <property type="entry name" value="P-loop_NTPase"/>
</dbReference>
<dbReference type="Proteomes" id="UP001152797">
    <property type="component" value="Unassembled WGS sequence"/>
</dbReference>
<dbReference type="EMBL" id="CAMXCT030005891">
    <property type="protein sequence ID" value="CAL4800859.1"/>
    <property type="molecule type" value="Genomic_DNA"/>
</dbReference>
<accession>A0A9P1DQB3</accession>
<dbReference type="GO" id="GO:0004197">
    <property type="term" value="F:cysteine-type endopeptidase activity"/>
    <property type="evidence" value="ECO:0007669"/>
    <property type="project" value="InterPro"/>
</dbReference>
<dbReference type="InterPro" id="IPR029030">
    <property type="entry name" value="Caspase-like_dom_sf"/>
</dbReference>
<dbReference type="GO" id="GO:0005739">
    <property type="term" value="C:mitochondrion"/>
    <property type="evidence" value="ECO:0007669"/>
    <property type="project" value="TreeGrafter"/>
</dbReference>
<evidence type="ECO:0000313" key="3">
    <source>
        <dbReference type="EMBL" id="CAI4013547.1"/>
    </source>
</evidence>
<gene>
    <name evidence="3" type="ORF">C1SCF055_LOCUS38507</name>
</gene>
<dbReference type="AlphaFoldDB" id="A0A9P1DQB3"/>
<dbReference type="Gene3D" id="3.40.50.300">
    <property type="entry name" value="P-loop containing nucleotide triphosphate hydrolases"/>
    <property type="match status" value="3"/>
</dbReference>
<dbReference type="SUPFAM" id="SSF52540">
    <property type="entry name" value="P-loop containing nucleoside triphosphate hydrolases"/>
    <property type="match status" value="2"/>
</dbReference>
<dbReference type="EMBL" id="CAMXCT010005891">
    <property type="protein sequence ID" value="CAI4013547.1"/>
    <property type="molecule type" value="Genomic_DNA"/>
</dbReference>
<name>A0A9P1DQB3_9DINO</name>
<dbReference type="GO" id="GO:0019136">
    <property type="term" value="F:deoxynucleoside kinase activity"/>
    <property type="evidence" value="ECO:0007669"/>
    <property type="project" value="TreeGrafter"/>
</dbReference>
<protein>
    <submittedName>
        <fullName evidence="5">Kinase protein</fullName>
    </submittedName>
</protein>
<comment type="caution">
    <text evidence="3">The sequence shown here is derived from an EMBL/GenBank/DDBJ whole genome shotgun (WGS) entry which is preliminary data.</text>
</comment>
<dbReference type="EMBL" id="CAMXCT020005891">
    <property type="protein sequence ID" value="CAL1166922.1"/>
    <property type="molecule type" value="Genomic_DNA"/>
</dbReference>
<organism evidence="3">
    <name type="scientific">Cladocopium goreaui</name>
    <dbReference type="NCBI Taxonomy" id="2562237"/>
    <lineage>
        <taxon>Eukaryota</taxon>
        <taxon>Sar</taxon>
        <taxon>Alveolata</taxon>
        <taxon>Dinophyceae</taxon>
        <taxon>Suessiales</taxon>
        <taxon>Symbiodiniaceae</taxon>
        <taxon>Cladocopium</taxon>
    </lineage>
</organism>
<proteinExistence type="predicted"/>
<dbReference type="InterPro" id="IPR031314">
    <property type="entry name" value="DNK_dom"/>
</dbReference>
<dbReference type="Gene3D" id="3.40.50.1460">
    <property type="match status" value="2"/>
</dbReference>
<feature type="domain" description="Peptidase C14 caspase" evidence="1">
    <location>
        <begin position="7"/>
        <end position="140"/>
    </location>
</feature>
<dbReference type="PANTHER" id="PTHR10513">
    <property type="entry name" value="DEOXYNUCLEOSIDE KINASE"/>
    <property type="match status" value="1"/>
</dbReference>
<dbReference type="InterPro" id="IPR050566">
    <property type="entry name" value="Deoxyribonucleoside_kinase"/>
</dbReference>
<feature type="domain" description="Deoxynucleoside kinase" evidence="2">
    <location>
        <begin position="183"/>
        <end position="253"/>
    </location>
</feature>
<evidence type="ECO:0000259" key="2">
    <source>
        <dbReference type="Pfam" id="PF01712"/>
    </source>
</evidence>
<dbReference type="Pfam" id="PF01712">
    <property type="entry name" value="dNK"/>
    <property type="match status" value="1"/>
</dbReference>
<keyword evidence="5" id="KW-0808">Transferase</keyword>
<dbReference type="OrthoDB" id="567086at2759"/>
<keyword evidence="5" id="KW-0418">Kinase</keyword>
<feature type="domain" description="Peptidase C14 caspase" evidence="1">
    <location>
        <begin position="294"/>
        <end position="357"/>
    </location>
</feature>
<keyword evidence="6" id="KW-1185">Reference proteome</keyword>